<evidence type="ECO:0000313" key="3">
    <source>
        <dbReference type="EMBL" id="MBK1630226.1"/>
    </source>
</evidence>
<dbReference type="SUPFAM" id="SSF52540">
    <property type="entry name" value="P-loop containing nucleoside triphosphate hydrolases"/>
    <property type="match status" value="1"/>
</dbReference>
<dbReference type="Proteomes" id="UP000748752">
    <property type="component" value="Unassembled WGS sequence"/>
</dbReference>
<comment type="caution">
    <text evidence="3">The sequence shown here is derived from an EMBL/GenBank/DDBJ whole genome shotgun (WGS) entry which is preliminary data.</text>
</comment>
<feature type="domain" description="Endonuclease GajA/Old nuclease/RecF-like AAA" evidence="2">
    <location>
        <begin position="1"/>
        <end position="64"/>
    </location>
</feature>
<protein>
    <recommendedName>
        <fullName evidence="2">Endonuclease GajA/Old nuclease/RecF-like AAA domain-containing protein</fullName>
    </recommendedName>
</protein>
<feature type="region of interest" description="Disordered" evidence="1">
    <location>
        <begin position="239"/>
        <end position="260"/>
    </location>
</feature>
<keyword evidence="4" id="KW-1185">Reference proteome</keyword>
<accession>A0ABS1CE90</accession>
<name>A0ABS1CE90_9GAMM</name>
<evidence type="ECO:0000259" key="2">
    <source>
        <dbReference type="Pfam" id="PF13175"/>
    </source>
</evidence>
<proteinExistence type="predicted"/>
<dbReference type="InterPro" id="IPR041685">
    <property type="entry name" value="AAA_GajA/Old/RecF-like"/>
</dbReference>
<dbReference type="Pfam" id="PF13175">
    <property type="entry name" value="AAA_15"/>
    <property type="match status" value="1"/>
</dbReference>
<reference evidence="3 4" key="1">
    <citation type="journal article" date="2020" name="Microorganisms">
        <title>Osmotic Adaptation and Compatible Solute Biosynthesis of Phototrophic Bacteria as Revealed from Genome Analyses.</title>
        <authorList>
            <person name="Imhoff J.F."/>
            <person name="Rahn T."/>
            <person name="Kunzel S."/>
            <person name="Keller A."/>
            <person name="Neulinger S.C."/>
        </authorList>
    </citation>
    <scope>NUCLEOTIDE SEQUENCE [LARGE SCALE GENOMIC DNA]</scope>
    <source>
        <strain evidence="3 4">DSM 6210</strain>
    </source>
</reference>
<dbReference type="InterPro" id="IPR027417">
    <property type="entry name" value="P-loop_NTPase"/>
</dbReference>
<dbReference type="Gene3D" id="3.40.50.300">
    <property type="entry name" value="P-loop containing nucleotide triphosphate hydrolases"/>
    <property type="match status" value="1"/>
</dbReference>
<evidence type="ECO:0000256" key="1">
    <source>
        <dbReference type="SAM" id="MobiDB-lite"/>
    </source>
</evidence>
<evidence type="ECO:0000313" key="4">
    <source>
        <dbReference type="Proteomes" id="UP000748752"/>
    </source>
</evidence>
<sequence>MILKALTLENFKGIREPVRIEFAPLTLLFGPNNAGKSTIVQALMYAREVLERDNCDVGRTELGGDVVDLGGFKNLVHDQDYRNRAIRMRFQLDLSQIGLPDFRRPRRCTRANWWPVASAMPGCGGAGGWCWPTARRRAGTTPRRAKLSIRSRRANARAWASRSCAWWYYCVWPAARCSTWPRGPARAKAATSRRYCAGRRVDKRSAVHQVTGGRSAWNQFFMSPDTWVAAAHRRAAGWPQTGANRAPSAQAPPKSFPLLTKPRAEAREEVLLNGHPKKQR</sequence>
<organism evidence="3 4">
    <name type="scientific">Thiohalocapsa halophila</name>
    <dbReference type="NCBI Taxonomy" id="69359"/>
    <lineage>
        <taxon>Bacteria</taxon>
        <taxon>Pseudomonadati</taxon>
        <taxon>Pseudomonadota</taxon>
        <taxon>Gammaproteobacteria</taxon>
        <taxon>Chromatiales</taxon>
        <taxon>Chromatiaceae</taxon>
        <taxon>Thiohalocapsa</taxon>
    </lineage>
</organism>
<dbReference type="EMBL" id="NRRV01000009">
    <property type="protein sequence ID" value="MBK1630226.1"/>
    <property type="molecule type" value="Genomic_DNA"/>
</dbReference>
<gene>
    <name evidence="3" type="ORF">CKO31_05595</name>
</gene>